<dbReference type="AlphaFoldDB" id="A0A8J4QXT9"/>
<sequence length="67" mass="7474">MIIIEGNVETSSNSGDGWGNQGAFCNMLYYDSLASLKRLTKLELWLEKAKAGSQQQSVLQSDTMIFR</sequence>
<gene>
    <name evidence="1" type="ORF">CMV_021619</name>
</gene>
<reference evidence="1" key="1">
    <citation type="submission" date="2020-03" db="EMBL/GenBank/DDBJ databases">
        <title>Castanea mollissima Vanexum genome sequencing.</title>
        <authorList>
            <person name="Staton M."/>
        </authorList>
    </citation>
    <scope>NUCLEOTIDE SEQUENCE</scope>
    <source>
        <tissue evidence="1">Leaf</tissue>
    </source>
</reference>
<accession>A0A8J4QXT9</accession>
<organism evidence="1 2">
    <name type="scientific">Castanea mollissima</name>
    <name type="common">Chinese chestnut</name>
    <dbReference type="NCBI Taxonomy" id="60419"/>
    <lineage>
        <taxon>Eukaryota</taxon>
        <taxon>Viridiplantae</taxon>
        <taxon>Streptophyta</taxon>
        <taxon>Embryophyta</taxon>
        <taxon>Tracheophyta</taxon>
        <taxon>Spermatophyta</taxon>
        <taxon>Magnoliopsida</taxon>
        <taxon>eudicotyledons</taxon>
        <taxon>Gunneridae</taxon>
        <taxon>Pentapetalae</taxon>
        <taxon>rosids</taxon>
        <taxon>fabids</taxon>
        <taxon>Fagales</taxon>
        <taxon>Fagaceae</taxon>
        <taxon>Castanea</taxon>
    </lineage>
</organism>
<dbReference type="OrthoDB" id="10481977at2759"/>
<evidence type="ECO:0000313" key="1">
    <source>
        <dbReference type="EMBL" id="KAF3952876.1"/>
    </source>
</evidence>
<dbReference type="Proteomes" id="UP000737018">
    <property type="component" value="Unassembled WGS sequence"/>
</dbReference>
<protein>
    <submittedName>
        <fullName evidence="1">Uncharacterized protein</fullName>
    </submittedName>
</protein>
<comment type="caution">
    <text evidence="1">The sequence shown here is derived from an EMBL/GenBank/DDBJ whole genome shotgun (WGS) entry which is preliminary data.</text>
</comment>
<name>A0A8J4QXT9_9ROSI</name>
<keyword evidence="2" id="KW-1185">Reference proteome</keyword>
<proteinExistence type="predicted"/>
<dbReference type="EMBL" id="JRKL02004320">
    <property type="protein sequence ID" value="KAF3952876.1"/>
    <property type="molecule type" value="Genomic_DNA"/>
</dbReference>
<evidence type="ECO:0000313" key="2">
    <source>
        <dbReference type="Proteomes" id="UP000737018"/>
    </source>
</evidence>